<dbReference type="EMBL" id="FLQP01000048">
    <property type="protein sequence ID" value="SBS66588.1"/>
    <property type="molecule type" value="Genomic_DNA"/>
</dbReference>
<dbReference type="PANTHER" id="PTHR30595:SF6">
    <property type="entry name" value="SCHLAFEN ALBA-2 DOMAIN-CONTAINING PROTEIN"/>
    <property type="match status" value="1"/>
</dbReference>
<protein>
    <submittedName>
        <fullName evidence="2">Divergent AAA domain protein</fullName>
    </submittedName>
</protein>
<dbReference type="GeneID" id="94234608"/>
<accession>A0A1C3IZ21</accession>
<dbReference type="Gene3D" id="3.30.950.30">
    <property type="entry name" value="Schlafen, AAA domain"/>
    <property type="match status" value="1"/>
</dbReference>
<dbReference type="Pfam" id="PF04326">
    <property type="entry name" value="SLFN_AlbA_2"/>
    <property type="match status" value="1"/>
</dbReference>
<evidence type="ECO:0000313" key="3">
    <source>
        <dbReference type="Proteomes" id="UP000092876"/>
    </source>
</evidence>
<reference evidence="3" key="1">
    <citation type="submission" date="2016-06" db="EMBL/GenBank/DDBJ databases">
        <authorList>
            <person name="Rodrigo-Torres Lidia"/>
            <person name="Arahal R.David."/>
        </authorList>
    </citation>
    <scope>NUCLEOTIDE SEQUENCE [LARGE SCALE GENOMIC DNA]</scope>
    <source>
        <strain evidence="3">CECT 7223</strain>
    </source>
</reference>
<name>A0A1C3IZ21_9VIBR</name>
<dbReference type="InterPro" id="IPR007421">
    <property type="entry name" value="Schlafen_AlbA_2_dom"/>
</dbReference>
<proteinExistence type="predicted"/>
<sequence length="372" mass="43272">MTDALMIRDVDTQLQSICDTFYRVNSGKINGVGPWSTLYKESFLWDKLRIHSPYWWSYVYERAILFPELHSILQIIRPTLEQPLEVAAPSLIQAKLYELSKLAFQIRLNGRVEDREKYIRTAASLKCFPPTLRYYIEAVEAHVKFADYLLYATPLPNELKNALDLMADISNCPKGGVRPLEKFQELNLDYVPPVHKEALEIIRSDEGQHVEFKSCYSSSNTIRNYDKNDLNEQRIASVVAFLNSNGGNLFIGVDDDMSIHGIEEELEHYHNYSEDKFMMQLASLFRDKISMRTINDEQSKTISKPSELLSTILVSLNGHTVAWVKVKPSKDHLFFFREKKNREHFYVRDGRRKQKLGPEDIEHYLKLKRATL</sequence>
<dbReference type="AlphaFoldDB" id="A0A1C3IZ21"/>
<evidence type="ECO:0000259" key="1">
    <source>
        <dbReference type="Pfam" id="PF04326"/>
    </source>
</evidence>
<dbReference type="RefSeq" id="WP_065679771.1">
    <property type="nucleotide sequence ID" value="NZ_AP025461.1"/>
</dbReference>
<dbReference type="PANTHER" id="PTHR30595">
    <property type="entry name" value="GLPR-RELATED TRANSCRIPTIONAL REPRESSOR"/>
    <property type="match status" value="1"/>
</dbReference>
<gene>
    <name evidence="2" type="ORF">VAT7223_03257</name>
</gene>
<evidence type="ECO:0000313" key="2">
    <source>
        <dbReference type="EMBL" id="SBS66588.1"/>
    </source>
</evidence>
<organism evidence="2 3">
    <name type="scientific">Vibrio atlanticus</name>
    <dbReference type="NCBI Taxonomy" id="693153"/>
    <lineage>
        <taxon>Bacteria</taxon>
        <taxon>Pseudomonadati</taxon>
        <taxon>Pseudomonadota</taxon>
        <taxon>Gammaproteobacteria</taxon>
        <taxon>Vibrionales</taxon>
        <taxon>Vibrionaceae</taxon>
        <taxon>Vibrio</taxon>
    </lineage>
</organism>
<dbReference type="Proteomes" id="UP000092876">
    <property type="component" value="Unassembled WGS sequence"/>
</dbReference>
<feature type="domain" description="Schlafen AlbA-2" evidence="1">
    <location>
        <begin position="206"/>
        <end position="356"/>
    </location>
</feature>
<dbReference type="InterPro" id="IPR038461">
    <property type="entry name" value="Schlafen_AlbA_2_dom_sf"/>
</dbReference>